<evidence type="ECO:0008006" key="3">
    <source>
        <dbReference type="Google" id="ProtNLM"/>
    </source>
</evidence>
<dbReference type="RefSeq" id="WP_275033178.1">
    <property type="nucleotide sequence ID" value="NZ_CP118615.1"/>
</dbReference>
<evidence type="ECO:0000313" key="2">
    <source>
        <dbReference type="Proteomes" id="UP001219605"/>
    </source>
</evidence>
<keyword evidence="2" id="KW-1185">Reference proteome</keyword>
<protein>
    <recommendedName>
        <fullName evidence="3">Sigma-70, region 4</fullName>
    </recommendedName>
</protein>
<accession>A0ABY7ZTN0</accession>
<dbReference type="EMBL" id="CP118615">
    <property type="protein sequence ID" value="WDZ86372.1"/>
    <property type="molecule type" value="Genomic_DNA"/>
</dbReference>
<organism evidence="1 2">
    <name type="scientific">Micromonospora cathayae</name>
    <dbReference type="NCBI Taxonomy" id="3028804"/>
    <lineage>
        <taxon>Bacteria</taxon>
        <taxon>Bacillati</taxon>
        <taxon>Actinomycetota</taxon>
        <taxon>Actinomycetes</taxon>
        <taxon>Micromonosporales</taxon>
        <taxon>Micromonosporaceae</taxon>
        <taxon>Micromonospora</taxon>
    </lineage>
</organism>
<proteinExistence type="predicted"/>
<sequence>MTAPTVKASLTPLPRQQRRRDVVENDEFAAFARRIIRAHGRRVATGDVEALRDLVSLSAALDDAIGAAVVGLRAFGYSWAEIGARLGISRQAAQQRWGDRP</sequence>
<evidence type="ECO:0000313" key="1">
    <source>
        <dbReference type="EMBL" id="WDZ86372.1"/>
    </source>
</evidence>
<reference evidence="1 2" key="1">
    <citation type="submission" date="2023-02" db="EMBL/GenBank/DDBJ databases">
        <authorList>
            <person name="Mo P."/>
        </authorList>
    </citation>
    <scope>NUCLEOTIDE SEQUENCE [LARGE SCALE GENOMIC DNA]</scope>
    <source>
        <strain evidence="1 2">HUAS 3</strain>
    </source>
</reference>
<gene>
    <name evidence="1" type="ORF">PVK37_08210</name>
</gene>
<dbReference type="Proteomes" id="UP001219605">
    <property type="component" value="Chromosome"/>
</dbReference>
<name>A0ABY7ZTN0_9ACTN</name>